<dbReference type="GeneID" id="25327266"/>
<feature type="transmembrane region" description="Helical" evidence="1">
    <location>
        <begin position="176"/>
        <end position="198"/>
    </location>
</feature>
<accession>A0A0D2D2U0</accession>
<dbReference type="RefSeq" id="XP_013317306.1">
    <property type="nucleotide sequence ID" value="XM_013461852.1"/>
</dbReference>
<evidence type="ECO:0000313" key="2">
    <source>
        <dbReference type="EMBL" id="KIW56722.1"/>
    </source>
</evidence>
<dbReference type="OrthoDB" id="5287717at2759"/>
<proteinExistence type="predicted"/>
<gene>
    <name evidence="2" type="ORF">PV05_05358</name>
</gene>
<dbReference type="AlphaFoldDB" id="A0A0D2D2U0"/>
<protein>
    <submittedName>
        <fullName evidence="2">Uncharacterized protein</fullName>
    </submittedName>
</protein>
<dbReference type="EMBL" id="KN847319">
    <property type="protein sequence ID" value="KIW56722.1"/>
    <property type="molecule type" value="Genomic_DNA"/>
</dbReference>
<keyword evidence="3" id="KW-1185">Reference proteome</keyword>
<dbReference type="Proteomes" id="UP000054342">
    <property type="component" value="Unassembled WGS sequence"/>
</dbReference>
<keyword evidence="1" id="KW-0812">Transmembrane</keyword>
<feature type="transmembrane region" description="Helical" evidence="1">
    <location>
        <begin position="49"/>
        <end position="70"/>
    </location>
</feature>
<feature type="transmembrane region" description="Helical" evidence="1">
    <location>
        <begin position="597"/>
        <end position="620"/>
    </location>
</feature>
<evidence type="ECO:0000313" key="3">
    <source>
        <dbReference type="Proteomes" id="UP000054342"/>
    </source>
</evidence>
<feature type="transmembrane region" description="Helical" evidence="1">
    <location>
        <begin position="90"/>
        <end position="108"/>
    </location>
</feature>
<name>A0A0D2D2U0_9EURO</name>
<keyword evidence="1" id="KW-1133">Transmembrane helix</keyword>
<organism evidence="2 3">
    <name type="scientific">Exophiala xenobiotica</name>
    <dbReference type="NCBI Taxonomy" id="348802"/>
    <lineage>
        <taxon>Eukaryota</taxon>
        <taxon>Fungi</taxon>
        <taxon>Dikarya</taxon>
        <taxon>Ascomycota</taxon>
        <taxon>Pezizomycotina</taxon>
        <taxon>Eurotiomycetes</taxon>
        <taxon>Chaetothyriomycetidae</taxon>
        <taxon>Chaetothyriales</taxon>
        <taxon>Herpotrichiellaceae</taxon>
        <taxon>Exophiala</taxon>
    </lineage>
</organism>
<reference evidence="2 3" key="1">
    <citation type="submission" date="2015-01" db="EMBL/GenBank/DDBJ databases">
        <title>The Genome Sequence of Exophiala xenobiotica CBS118157.</title>
        <authorList>
            <consortium name="The Broad Institute Genomics Platform"/>
            <person name="Cuomo C."/>
            <person name="de Hoog S."/>
            <person name="Gorbushina A."/>
            <person name="Stielow B."/>
            <person name="Teixiera M."/>
            <person name="Abouelleil A."/>
            <person name="Chapman S.B."/>
            <person name="Priest M."/>
            <person name="Young S.K."/>
            <person name="Wortman J."/>
            <person name="Nusbaum C."/>
            <person name="Birren B."/>
        </authorList>
    </citation>
    <scope>NUCLEOTIDE SEQUENCE [LARGE SCALE GENOMIC DNA]</scope>
    <source>
        <strain evidence="2 3">CBS 118157</strain>
    </source>
</reference>
<keyword evidence="1" id="KW-0472">Membrane</keyword>
<sequence length="706" mass="78935">MLISRTQKRHDMGRFNGPLWLRARPSNSISSIPPSTVGHRLRRYRWRTFLNLTSPLLLVGFYAFICLYYLNRPPENGIVQTDDTNARWVFYLWFLASIFVLDWAKTALAKFEAAALMEPRLAPTSAMELMWHGDANWSNFLWWLRAIRSFLVTRSFRLRTRTMCNRHYLKSTPDSLWIFLSTISLLIFAAVPLSGLTIELATMSSAGQQLAPILGPNPRTFNLRGSLGPHDLTRGRWRNGELTTPADASIFYAPEGTANVSNTYFHDRVQNTGLSGPVRAFLGPAVTNLVAGNAWGVEAEMHCRQVRRQDLQLLQISDINSTGVKVRYSQGWSSPGNSDITLAYNETGVLWQKTTFKLIVAADGTWYGDTPYSVAANHDMSTIDAIFNHAPEDQPTTAVFEAYLWQGCDSQVHDAFMQSLLSNESSLIDRDETLNGFNGAGYSLQCSIKSAVGNATVDPGRRTYRAFTRGTVAKTTSTDQDTYPLQVLAVEAFGNWDINNYAMRGHDGYSTDNSWITLHLALGIPPYFNLMTLGDGYLGDQADTYRALMPVDLTLAIYKLFGNAMITMMSPGCQEAWYGGLHELEYTRYIVAGVIGWQYILALFGVWASVVFAISVWLLCTKRWSPTLGSFEFFRLGAQYTAEVNHFDEPRFEACASLQNIPGMIGVLPGEKSDGTAGFIGLSENMADPDKAYVFDRKLAAMHRIA</sequence>
<evidence type="ECO:0000256" key="1">
    <source>
        <dbReference type="SAM" id="Phobius"/>
    </source>
</evidence>
<dbReference type="HOGENOM" id="CLU_384489_0_0_1"/>